<dbReference type="OrthoDB" id="1701659at2"/>
<accession>A0A1C5JQ05</accession>
<dbReference type="RefSeq" id="WP_089014503.1">
    <property type="nucleotide sequence ID" value="NZ_LT607754.1"/>
</dbReference>
<protein>
    <submittedName>
        <fullName evidence="1">Uncharacterized protein</fullName>
    </submittedName>
</protein>
<proteinExistence type="predicted"/>
<name>A0A1C5JQ05_9ACTN</name>
<keyword evidence="2" id="KW-1185">Reference proteome</keyword>
<organism evidence="1 2">
    <name type="scientific">Micromonospora inositola</name>
    <dbReference type="NCBI Taxonomy" id="47865"/>
    <lineage>
        <taxon>Bacteria</taxon>
        <taxon>Bacillati</taxon>
        <taxon>Actinomycetota</taxon>
        <taxon>Actinomycetes</taxon>
        <taxon>Micromonosporales</taxon>
        <taxon>Micromonosporaceae</taxon>
        <taxon>Micromonospora</taxon>
    </lineage>
</organism>
<dbReference type="AlphaFoldDB" id="A0A1C5JQ05"/>
<dbReference type="EMBL" id="LT607754">
    <property type="protein sequence ID" value="SCG72421.1"/>
    <property type="molecule type" value="Genomic_DNA"/>
</dbReference>
<gene>
    <name evidence="1" type="ORF">GA0070613_5077</name>
</gene>
<evidence type="ECO:0000313" key="2">
    <source>
        <dbReference type="Proteomes" id="UP000198221"/>
    </source>
</evidence>
<dbReference type="Proteomes" id="UP000198221">
    <property type="component" value="Chromosome I"/>
</dbReference>
<reference evidence="2" key="1">
    <citation type="submission" date="2016-06" db="EMBL/GenBank/DDBJ databases">
        <authorList>
            <person name="Varghese N."/>
            <person name="Submissions Spin"/>
        </authorList>
    </citation>
    <scope>NUCLEOTIDE SEQUENCE [LARGE SCALE GENOMIC DNA]</scope>
    <source>
        <strain evidence="2">DSM 43819</strain>
    </source>
</reference>
<evidence type="ECO:0000313" key="1">
    <source>
        <dbReference type="EMBL" id="SCG72421.1"/>
    </source>
</evidence>
<sequence length="576" mass="62551">MNFILHCVQADRADHRFRFDEAASVDAVEKEMGARFLDGESVFNLQVFDHYLPTRPERLDKALDTLVMRAGTDSSFIDAYLTDGASRERFVSQMAPRWKGAFVHLVEKAPIDLSAAVALVDAAVRSADPGVDYDSSDRVAEFLSEHYAQMQAFVGAVETSQAADVAVLVRRLGAQVSDLAVLGDAQRKAVVTDSLYPVTRANLSAALGEGTPLALDVVKATNATVYQHILDNLDGYLHAREDDEVTVDASEEFVAVLNDVAGAAESALLPVAKGASEACEVADLEELDSTAWTAVVSASRFAPTVWNVSQFVAKFGVSEELMKILNSLDLTEVDEVEEESRYDLGYALAHAEDLDPAVRVGLVEQLKLPGGLDRERLTGAGLKLLPALLAAELVPDAAETYARVGGSPFAFREEYFAVSKCLASYVCELPLSSDDLPKIMRSRHVAPAVKRAIADDAEYVHGRLSRQGAIAICEWAAKGNTVSVELLVKLSEAGAPAEHILSLLEPHLPDIELPVLDQILLALGDEYEPLTRVGGHRPKLKERDGTEELLNELKRRGRVSSFGRAVFGGIRVNMRR</sequence>